<dbReference type="PaxDb" id="6945-B7QHS9"/>
<keyword evidence="4" id="KW-1267">Proteomics identification</keyword>
<dbReference type="VEuPathDB" id="VectorBase:ISCW013807"/>
<gene>
    <name evidence="1" type="ORF">IscW_ISCW013807</name>
</gene>
<accession>B7QHS9</accession>
<evidence type="ECO:0007829" key="4">
    <source>
        <dbReference type="PeptideAtlas" id="B7QHS9"/>
    </source>
</evidence>
<keyword evidence="3" id="KW-1185">Reference proteome</keyword>
<protein>
    <submittedName>
        <fullName evidence="1 2">Uncharacterized protein</fullName>
    </submittedName>
</protein>
<name>B7QHS9_IXOSC</name>
<reference evidence="2" key="2">
    <citation type="submission" date="2020-05" db="UniProtKB">
        <authorList>
            <consortium name="EnsemblMetazoa"/>
        </authorList>
    </citation>
    <scope>IDENTIFICATION</scope>
    <source>
        <strain evidence="2">wikel</strain>
    </source>
</reference>
<dbReference type="InParanoid" id="B7QHS9"/>
<organism>
    <name type="scientific">Ixodes scapularis</name>
    <name type="common">Black-legged tick</name>
    <name type="synonym">Deer tick</name>
    <dbReference type="NCBI Taxonomy" id="6945"/>
    <lineage>
        <taxon>Eukaryota</taxon>
        <taxon>Metazoa</taxon>
        <taxon>Ecdysozoa</taxon>
        <taxon>Arthropoda</taxon>
        <taxon>Chelicerata</taxon>
        <taxon>Arachnida</taxon>
        <taxon>Acari</taxon>
        <taxon>Parasitiformes</taxon>
        <taxon>Ixodida</taxon>
        <taxon>Ixodoidea</taxon>
        <taxon>Ixodidae</taxon>
        <taxon>Ixodinae</taxon>
        <taxon>Ixodes</taxon>
    </lineage>
</organism>
<dbReference type="EnsemblMetazoa" id="ISCW013807-RA">
    <property type="protein sequence ID" value="ISCW013807-PA"/>
    <property type="gene ID" value="ISCW013807"/>
</dbReference>
<evidence type="ECO:0000313" key="1">
    <source>
        <dbReference type="EMBL" id="EEC18401.1"/>
    </source>
</evidence>
<evidence type="ECO:0000313" key="2">
    <source>
        <dbReference type="EnsemblMetazoa" id="ISCW013807-PA"/>
    </source>
</evidence>
<dbReference type="EMBL" id="DS941514">
    <property type="protein sequence ID" value="EEC18401.1"/>
    <property type="molecule type" value="Genomic_DNA"/>
</dbReference>
<dbReference type="Proteomes" id="UP000001555">
    <property type="component" value="Unassembled WGS sequence"/>
</dbReference>
<dbReference type="VEuPathDB" id="VectorBase:ISCI013807"/>
<proteinExistence type="evidence at protein level"/>
<sequence>MNKPALLPASVSEVVLNTGNILGCKELTKKVFQSLVEEHDLDLLALCEEAKMGLTDCLLMADENTYILY</sequence>
<dbReference type="HOGENOM" id="CLU_2778698_0_0_1"/>
<dbReference type="EMBL" id="ABJB010201892">
    <property type="status" value="NOT_ANNOTATED_CDS"/>
    <property type="molecule type" value="Genomic_DNA"/>
</dbReference>
<evidence type="ECO:0000313" key="3">
    <source>
        <dbReference type="Proteomes" id="UP000001555"/>
    </source>
</evidence>
<dbReference type="AlphaFoldDB" id="B7QHS9"/>
<reference evidence="1 3" key="1">
    <citation type="submission" date="2008-03" db="EMBL/GenBank/DDBJ databases">
        <title>Annotation of Ixodes scapularis.</title>
        <authorList>
            <consortium name="Ixodes scapularis Genome Project Consortium"/>
            <person name="Caler E."/>
            <person name="Hannick L.I."/>
            <person name="Bidwell S."/>
            <person name="Joardar V."/>
            <person name="Thiagarajan M."/>
            <person name="Amedeo P."/>
            <person name="Galinsky K.J."/>
            <person name="Schobel S."/>
            <person name="Inman J."/>
            <person name="Hostetler J."/>
            <person name="Miller J."/>
            <person name="Hammond M."/>
            <person name="Megy K."/>
            <person name="Lawson D."/>
            <person name="Kodira C."/>
            <person name="Sutton G."/>
            <person name="Meyer J."/>
            <person name="Hill C.A."/>
            <person name="Birren B."/>
            <person name="Nene V."/>
            <person name="Collins F."/>
            <person name="Alarcon-Chaidez F."/>
            <person name="Wikel S."/>
            <person name="Strausberg R."/>
        </authorList>
    </citation>
    <scope>NUCLEOTIDE SEQUENCE [LARGE SCALE GENOMIC DNA]</scope>
    <source>
        <strain evidence="3">Wikel</strain>
        <strain evidence="1">Wikel colony</strain>
    </source>
</reference>